<gene>
    <name evidence="1" type="ORF">BV87_09230</name>
</gene>
<protein>
    <recommendedName>
        <fullName evidence="3">TIGR02594 family protein</fullName>
    </recommendedName>
</protein>
<accession>A0A0J9CZ03</accession>
<dbReference type="Proteomes" id="UP000037029">
    <property type="component" value="Chromosome"/>
</dbReference>
<evidence type="ECO:0008006" key="3">
    <source>
        <dbReference type="Google" id="ProtNLM"/>
    </source>
</evidence>
<dbReference type="NCBIfam" id="TIGR02594">
    <property type="entry name" value="TIGR02594 family protein"/>
    <property type="match status" value="1"/>
</dbReference>
<name>A0A0J9CZ03_SPHYA</name>
<evidence type="ECO:0000313" key="2">
    <source>
        <dbReference type="Proteomes" id="UP000037029"/>
    </source>
</evidence>
<dbReference type="AlphaFoldDB" id="A0A0J9CZ03"/>
<dbReference type="RefSeq" id="WP_048938306.1">
    <property type="nucleotide sequence ID" value="NZ_CP020925.1"/>
</dbReference>
<dbReference type="EMBL" id="CP020925">
    <property type="protein sequence ID" value="ATP18554.1"/>
    <property type="molecule type" value="Genomic_DNA"/>
</dbReference>
<evidence type="ECO:0000313" key="1">
    <source>
        <dbReference type="EMBL" id="ATP18554.1"/>
    </source>
</evidence>
<organism evidence="1 2">
    <name type="scientific">Sphingobium yanoikuyae</name>
    <name type="common">Sphingomonas yanoikuyae</name>
    <dbReference type="NCBI Taxonomy" id="13690"/>
    <lineage>
        <taxon>Bacteria</taxon>
        <taxon>Pseudomonadati</taxon>
        <taxon>Pseudomonadota</taxon>
        <taxon>Alphaproteobacteria</taxon>
        <taxon>Sphingomonadales</taxon>
        <taxon>Sphingomonadaceae</taxon>
        <taxon>Sphingobium</taxon>
    </lineage>
</organism>
<reference evidence="1 2" key="1">
    <citation type="submission" date="2017-04" db="EMBL/GenBank/DDBJ databases">
        <title>Characterization, genome and methylation analysis of a phthalic acid esters degrading strain Sphingobium yanoikuyae SHJ.</title>
        <authorList>
            <person name="Feng L."/>
        </authorList>
    </citation>
    <scope>NUCLEOTIDE SEQUENCE [LARGE SCALE GENOMIC DNA]</scope>
    <source>
        <strain evidence="1 2">SHJ</strain>
    </source>
</reference>
<proteinExistence type="predicted"/>
<sequence length="169" mass="18332">MRNAIIWVDVARKYIGTREIKGPKHNPTIMGWIKKLGAKVLGINVLDDETAWCGTFMAQVMTECGFSPPKVAVRASSWDSFGVAVAKPYMGAVVRFQRPGGGHVGLIVGQSKDGKLLRVLGGNQFDMVNETWIERSRAVAYRWPSGVAAPTMLAPVMDSRGAKVSANEA</sequence>
<dbReference type="InterPro" id="IPR013423">
    <property type="entry name" value="CHP02594"/>
</dbReference>